<dbReference type="EMBL" id="JEMB01001776">
    <property type="protein sequence ID" value="KYF85151.1"/>
    <property type="molecule type" value="Genomic_DNA"/>
</dbReference>
<dbReference type="InterPro" id="IPR051932">
    <property type="entry name" value="Bact_StressResp_Reg"/>
</dbReference>
<dbReference type="Gene3D" id="3.30.450.20">
    <property type="entry name" value="PAS domain"/>
    <property type="match status" value="1"/>
</dbReference>
<evidence type="ECO:0008006" key="8">
    <source>
        <dbReference type="Google" id="ProtNLM"/>
    </source>
</evidence>
<dbReference type="PROSITE" id="PS50113">
    <property type="entry name" value="PAC"/>
    <property type="match status" value="1"/>
</dbReference>
<dbReference type="SUPFAM" id="SSF52091">
    <property type="entry name" value="SpoIIaa-like"/>
    <property type="match status" value="1"/>
</dbReference>
<dbReference type="InterPro" id="IPR036513">
    <property type="entry name" value="STAS_dom_sf"/>
</dbReference>
<dbReference type="InterPro" id="IPR013655">
    <property type="entry name" value="PAS_fold_3"/>
</dbReference>
<keyword evidence="2" id="KW-0175">Coiled coil</keyword>
<dbReference type="AlphaFoldDB" id="A0A150RYA5"/>
<comment type="caution">
    <text evidence="6">The sequence shown here is derived from an EMBL/GenBank/DDBJ whole genome shotgun (WGS) entry which is preliminary data.</text>
</comment>
<dbReference type="Gene3D" id="3.30.750.24">
    <property type="entry name" value="STAS domain"/>
    <property type="match status" value="1"/>
</dbReference>
<name>A0A150RYA5_SORCE</name>
<dbReference type="InterPro" id="IPR002645">
    <property type="entry name" value="STAS_dom"/>
</dbReference>
<dbReference type="SMART" id="SM00086">
    <property type="entry name" value="PAC"/>
    <property type="match status" value="1"/>
</dbReference>
<evidence type="ECO:0000313" key="7">
    <source>
        <dbReference type="Proteomes" id="UP000075635"/>
    </source>
</evidence>
<dbReference type="PROSITE" id="PS50801">
    <property type="entry name" value="STAS"/>
    <property type="match status" value="1"/>
</dbReference>
<dbReference type="InterPro" id="IPR000700">
    <property type="entry name" value="PAS-assoc_C"/>
</dbReference>
<dbReference type="PANTHER" id="PTHR33745">
    <property type="entry name" value="RSBT ANTAGONIST PROTEIN RSBS-RELATED"/>
    <property type="match status" value="1"/>
</dbReference>
<dbReference type="NCBIfam" id="TIGR00229">
    <property type="entry name" value="sensory_box"/>
    <property type="match status" value="1"/>
</dbReference>
<dbReference type="InterPro" id="IPR001610">
    <property type="entry name" value="PAC"/>
</dbReference>
<dbReference type="SUPFAM" id="SSF55785">
    <property type="entry name" value="PYP-like sensor domain (PAS domain)"/>
    <property type="match status" value="1"/>
</dbReference>
<keyword evidence="1" id="KW-0597">Phosphoprotein</keyword>
<dbReference type="PANTHER" id="PTHR33745:SF3">
    <property type="entry name" value="RSBT CO-ANTAGONIST PROTEIN RSBRC"/>
    <property type="match status" value="1"/>
</dbReference>
<dbReference type="Pfam" id="PF01740">
    <property type="entry name" value="STAS"/>
    <property type="match status" value="1"/>
</dbReference>
<dbReference type="SMART" id="SM00091">
    <property type="entry name" value="PAS"/>
    <property type="match status" value="1"/>
</dbReference>
<evidence type="ECO:0000259" key="5">
    <source>
        <dbReference type="PROSITE" id="PS50801"/>
    </source>
</evidence>
<evidence type="ECO:0000313" key="6">
    <source>
        <dbReference type="EMBL" id="KYF85151.1"/>
    </source>
</evidence>
<feature type="coiled-coil region" evidence="2">
    <location>
        <begin position="3"/>
        <end position="37"/>
    </location>
</feature>
<feature type="domain" description="STAS" evidence="5">
    <location>
        <begin position="167"/>
        <end position="284"/>
    </location>
</feature>
<sequence>MEAGGVRGELDIARRRIAELERELVDVAAKEARLRGLVSASPIVIYTCKPSGDYGVTYMSENVHRFFGYTAEDFTSDSSFWAERVHPDDMDRIFRSLEKLSEHDYTKHEYRFKHKDGRWRWVHDDVALSRDASGNAIECVGFWQDVDERRTAEELIRRQSESLREMSTPLVPISEHVVAMPLIGLMDSHRAQQVLSTLLDGIGRTGARVAIIDITGVALVDTYVASALIRSAKAAQLMGARVVITGIRPEVAHMLVSLQIDLAGIVTSGTLQAGIAVAQSLARVGATESARPA</sequence>
<dbReference type="Pfam" id="PF08447">
    <property type="entry name" value="PAS_3"/>
    <property type="match status" value="1"/>
</dbReference>
<dbReference type="CDD" id="cd07041">
    <property type="entry name" value="STAS_RsbR_RsbS_like"/>
    <property type="match status" value="1"/>
</dbReference>
<dbReference type="PROSITE" id="PS50112">
    <property type="entry name" value="PAS"/>
    <property type="match status" value="1"/>
</dbReference>
<feature type="domain" description="PAS" evidence="3">
    <location>
        <begin position="30"/>
        <end position="104"/>
    </location>
</feature>
<accession>A0A150RYA5</accession>
<organism evidence="6 7">
    <name type="scientific">Sorangium cellulosum</name>
    <name type="common">Polyangium cellulosum</name>
    <dbReference type="NCBI Taxonomy" id="56"/>
    <lineage>
        <taxon>Bacteria</taxon>
        <taxon>Pseudomonadati</taxon>
        <taxon>Myxococcota</taxon>
        <taxon>Polyangia</taxon>
        <taxon>Polyangiales</taxon>
        <taxon>Polyangiaceae</taxon>
        <taxon>Sorangium</taxon>
    </lineage>
</organism>
<proteinExistence type="predicted"/>
<evidence type="ECO:0000256" key="2">
    <source>
        <dbReference type="SAM" id="Coils"/>
    </source>
</evidence>
<evidence type="ECO:0000259" key="3">
    <source>
        <dbReference type="PROSITE" id="PS50112"/>
    </source>
</evidence>
<feature type="domain" description="PAC" evidence="4">
    <location>
        <begin position="106"/>
        <end position="158"/>
    </location>
</feature>
<dbReference type="InterPro" id="IPR000014">
    <property type="entry name" value="PAS"/>
</dbReference>
<reference evidence="6 7" key="1">
    <citation type="submission" date="2014-02" db="EMBL/GenBank/DDBJ databases">
        <title>The small core and large imbalanced accessory genome model reveals a collaborative survival strategy of Sorangium cellulosum strains in nature.</title>
        <authorList>
            <person name="Han K."/>
            <person name="Peng R."/>
            <person name="Blom J."/>
            <person name="Li Y.-Z."/>
        </authorList>
    </citation>
    <scope>NUCLEOTIDE SEQUENCE [LARGE SCALE GENOMIC DNA]</scope>
    <source>
        <strain evidence="6 7">So0011-07</strain>
    </source>
</reference>
<evidence type="ECO:0000259" key="4">
    <source>
        <dbReference type="PROSITE" id="PS50113"/>
    </source>
</evidence>
<protein>
    <recommendedName>
        <fullName evidence="8">Anti-anti-sigma factor</fullName>
    </recommendedName>
</protein>
<dbReference type="CDD" id="cd00130">
    <property type="entry name" value="PAS"/>
    <property type="match status" value="1"/>
</dbReference>
<gene>
    <name evidence="6" type="ORF">BE17_32285</name>
</gene>
<evidence type="ECO:0000256" key="1">
    <source>
        <dbReference type="ARBA" id="ARBA00022553"/>
    </source>
</evidence>
<dbReference type="InterPro" id="IPR035965">
    <property type="entry name" value="PAS-like_dom_sf"/>
</dbReference>
<dbReference type="Proteomes" id="UP000075635">
    <property type="component" value="Unassembled WGS sequence"/>
</dbReference>